<dbReference type="PRINTS" id="PR00153">
    <property type="entry name" value="CSAPPISMRASE"/>
</dbReference>
<organism evidence="12">
    <name type="scientific">Aquarana catesbeiana</name>
    <name type="common">American bullfrog</name>
    <name type="synonym">Rana catesbeiana</name>
    <dbReference type="NCBI Taxonomy" id="8400"/>
    <lineage>
        <taxon>Eukaryota</taxon>
        <taxon>Metazoa</taxon>
        <taxon>Chordata</taxon>
        <taxon>Craniata</taxon>
        <taxon>Vertebrata</taxon>
        <taxon>Euteleostomi</taxon>
        <taxon>Amphibia</taxon>
        <taxon>Batrachia</taxon>
        <taxon>Anura</taxon>
        <taxon>Neobatrachia</taxon>
        <taxon>Ranoidea</taxon>
        <taxon>Ranidae</taxon>
        <taxon>Aquarana</taxon>
    </lineage>
</organism>
<dbReference type="InterPro" id="IPR020892">
    <property type="entry name" value="Cyclophilin-type_PPIase_CS"/>
</dbReference>
<dbReference type="GO" id="GO:0006457">
    <property type="term" value="P:protein folding"/>
    <property type="evidence" value="ECO:0007669"/>
    <property type="project" value="InterPro"/>
</dbReference>
<dbReference type="InterPro" id="IPR002130">
    <property type="entry name" value="Cyclophilin-type_PPIase_dom"/>
</dbReference>
<dbReference type="GO" id="GO:0042470">
    <property type="term" value="C:melanosome"/>
    <property type="evidence" value="ECO:0007669"/>
    <property type="project" value="UniProtKB-SubCell"/>
</dbReference>
<dbReference type="CDD" id="cd01926">
    <property type="entry name" value="cyclophilin_ABH_like"/>
    <property type="match status" value="1"/>
</dbReference>
<comment type="catalytic activity">
    <reaction evidence="1 10">
        <text>[protein]-peptidylproline (omega=180) = [protein]-peptidylproline (omega=0)</text>
        <dbReference type="Rhea" id="RHEA:16237"/>
        <dbReference type="Rhea" id="RHEA-COMP:10747"/>
        <dbReference type="Rhea" id="RHEA-COMP:10748"/>
        <dbReference type="ChEBI" id="CHEBI:83833"/>
        <dbReference type="ChEBI" id="CHEBI:83834"/>
        <dbReference type="EC" id="5.2.1.8"/>
    </reaction>
</comment>
<dbReference type="GO" id="GO:0016018">
    <property type="term" value="F:cyclosporin A binding"/>
    <property type="evidence" value="ECO:0007669"/>
    <property type="project" value="TreeGrafter"/>
</dbReference>
<accession>C1C519</accession>
<protein>
    <recommendedName>
        <fullName evidence="10">Peptidyl-prolyl cis-trans isomerase</fullName>
        <shortName evidence="10">PPIase</shortName>
        <ecNumber evidence="10">5.2.1.8</ecNumber>
    </recommendedName>
</protein>
<evidence type="ECO:0000256" key="8">
    <source>
        <dbReference type="ARBA" id="ARBA00037532"/>
    </source>
</evidence>
<evidence type="ECO:0000256" key="5">
    <source>
        <dbReference type="ARBA" id="ARBA00022824"/>
    </source>
</evidence>
<dbReference type="GO" id="GO:0005788">
    <property type="term" value="C:endoplasmic reticulum lumen"/>
    <property type="evidence" value="ECO:0007669"/>
    <property type="project" value="UniProtKB-SubCell"/>
</dbReference>
<dbReference type="EMBL" id="BT081948">
    <property type="protein sequence ID" value="ACO52079.1"/>
    <property type="molecule type" value="mRNA"/>
</dbReference>
<comment type="function">
    <text evidence="8">PPIase that catalyzes the cis-trans isomerization of proline imidic peptide bonds in oligopeptides and may therefore assist protein folding.</text>
</comment>
<keyword evidence="4" id="KW-0732">Signal</keyword>
<dbReference type="PANTHER" id="PTHR11071">
    <property type="entry name" value="PEPTIDYL-PROLYL CIS-TRANS ISOMERASE"/>
    <property type="match status" value="1"/>
</dbReference>
<dbReference type="Gene3D" id="2.40.100.10">
    <property type="entry name" value="Cyclophilin-like"/>
    <property type="match status" value="1"/>
</dbReference>
<evidence type="ECO:0000313" key="12">
    <source>
        <dbReference type="EMBL" id="ACO52079.1"/>
    </source>
</evidence>
<feature type="domain" description="PPIase cyclophilin-type" evidence="11">
    <location>
        <begin position="47"/>
        <end position="204"/>
    </location>
</feature>
<evidence type="ECO:0000256" key="7">
    <source>
        <dbReference type="ARBA" id="ARBA00023235"/>
    </source>
</evidence>
<evidence type="ECO:0000256" key="9">
    <source>
        <dbReference type="ARBA" id="ARBA00038340"/>
    </source>
</evidence>
<dbReference type="RefSeq" id="XP_073475069.1">
    <property type="nucleotide sequence ID" value="XM_073618968.1"/>
</dbReference>
<dbReference type="EC" id="5.2.1.8" evidence="10"/>
<evidence type="ECO:0000256" key="2">
    <source>
        <dbReference type="ARBA" id="ARBA00004223"/>
    </source>
</evidence>
<dbReference type="GeneID" id="141131564"/>
<reference evidence="12" key="1">
    <citation type="submission" date="2009-04" db="EMBL/GenBank/DDBJ databases">
        <title>Rana catesbeiana ESTs and full-length cDNAs.</title>
        <authorList>
            <person name="Helbing C.C."/>
            <person name="Veldhoen N."/>
            <person name="Leong J."/>
            <person name="Koop B.F."/>
        </authorList>
    </citation>
    <scope>NUCLEOTIDE SEQUENCE</scope>
    <source>
        <tissue evidence="12">Mixed tissue</tissue>
    </source>
</reference>
<evidence type="ECO:0000256" key="10">
    <source>
        <dbReference type="RuleBase" id="RU363019"/>
    </source>
</evidence>
<dbReference type="AlphaFoldDB" id="C1C519"/>
<gene>
    <name evidence="12" type="primary">PPIB</name>
</gene>
<keyword evidence="7 10" id="KW-0413">Isomerase</keyword>
<evidence type="ECO:0000256" key="6">
    <source>
        <dbReference type="ARBA" id="ARBA00023110"/>
    </source>
</evidence>
<comment type="function">
    <text evidence="10">PPIases accelerate the folding of proteins. It catalyzes the cis-trans isomerization of proline imidic peptide bonds in oligopeptides.</text>
</comment>
<sequence length="216" mass="23881">MLRLLERNMKLLFAAALIAGSVIFLLFPSASEADEKKKGPKVTVKVYFDIKIGDDEIGRVVIGLFGKTCPKTVENFVALSTGEKGFGYKNSKFHRVIKDFMIQGGDFTRGDGTGGKSIYGDRFPDENFKLKHYGALWVSMANAGKDTNGSQFFITTVKTSWLDGKHVVFGKVIEGEDVVRKIESTKTDSRDKPLKDVVIVDCGKIEVEKPFGIAKE</sequence>
<proteinExistence type="evidence at transcript level"/>
<dbReference type="PANTHER" id="PTHR11071:SF477">
    <property type="entry name" value="PEPTIDYL-PROLYL CIS-TRANS ISOMERASE B"/>
    <property type="match status" value="1"/>
</dbReference>
<evidence type="ECO:0000256" key="4">
    <source>
        <dbReference type="ARBA" id="ARBA00022729"/>
    </source>
</evidence>
<dbReference type="InterPro" id="IPR029000">
    <property type="entry name" value="Cyclophilin-like_dom_sf"/>
</dbReference>
<dbReference type="Pfam" id="PF00160">
    <property type="entry name" value="Pro_isomerase"/>
    <property type="match status" value="1"/>
</dbReference>
<evidence type="ECO:0000256" key="1">
    <source>
        <dbReference type="ARBA" id="ARBA00000971"/>
    </source>
</evidence>
<dbReference type="FunFam" id="2.40.100.10:FF:000001">
    <property type="entry name" value="Peptidyl-prolyl cis-trans isomerase"/>
    <property type="match status" value="1"/>
</dbReference>
<comment type="subcellular location">
    <subcellularLocation>
        <location evidence="3">Endoplasmic reticulum lumen</location>
    </subcellularLocation>
    <subcellularLocation>
        <location evidence="2">Melanosome</location>
    </subcellularLocation>
</comment>
<name>C1C519_AQUCT</name>
<dbReference type="GO" id="GO:0003755">
    <property type="term" value="F:peptidyl-prolyl cis-trans isomerase activity"/>
    <property type="evidence" value="ECO:0007669"/>
    <property type="project" value="UniProtKB-UniRule"/>
</dbReference>
<dbReference type="PROSITE" id="PS50072">
    <property type="entry name" value="CSA_PPIASE_2"/>
    <property type="match status" value="1"/>
</dbReference>
<evidence type="ECO:0000256" key="3">
    <source>
        <dbReference type="ARBA" id="ARBA00004319"/>
    </source>
</evidence>
<evidence type="ECO:0000259" key="11">
    <source>
        <dbReference type="PROSITE" id="PS50072"/>
    </source>
</evidence>
<dbReference type="SUPFAM" id="SSF50891">
    <property type="entry name" value="Cyclophilin-like"/>
    <property type="match status" value="1"/>
</dbReference>
<comment type="similarity">
    <text evidence="9">Belongs to the cyclophilin-type PPIase family. PPIase B subfamily.</text>
</comment>
<keyword evidence="5" id="KW-0256">Endoplasmic reticulum</keyword>
<dbReference type="PROSITE" id="PS00170">
    <property type="entry name" value="CSA_PPIASE_1"/>
    <property type="match status" value="1"/>
</dbReference>
<keyword evidence="6 10" id="KW-0697">Rotamase</keyword>